<dbReference type="Pfam" id="PF22669">
    <property type="entry name" value="Exo_endo_phos2"/>
    <property type="match status" value="1"/>
</dbReference>
<evidence type="ECO:0000313" key="7">
    <source>
        <dbReference type="EMBL" id="KER31131.1"/>
    </source>
</evidence>
<dbReference type="SUPFAM" id="SSF56219">
    <property type="entry name" value="DNase I-like"/>
    <property type="match status" value="1"/>
</dbReference>
<dbReference type="InterPro" id="IPR046985">
    <property type="entry name" value="IP5"/>
</dbReference>
<dbReference type="InterPro" id="IPR000300">
    <property type="entry name" value="IPPc"/>
</dbReference>
<feature type="domain" description="SAC" evidence="6">
    <location>
        <begin position="143"/>
        <end position="483"/>
    </location>
</feature>
<feature type="compositionally biased region" description="Basic and acidic residues" evidence="5">
    <location>
        <begin position="1289"/>
        <end position="1299"/>
    </location>
</feature>
<proteinExistence type="inferred from homology"/>
<gene>
    <name evidence="7" type="ORF">T265_13046</name>
</gene>
<dbReference type="PROSITE" id="PS50275">
    <property type="entry name" value="SAC"/>
    <property type="match status" value="1"/>
</dbReference>
<dbReference type="InterPro" id="IPR002013">
    <property type="entry name" value="SAC_dom"/>
</dbReference>
<dbReference type="GO" id="GO:0048488">
    <property type="term" value="P:synaptic vesicle endocytosis"/>
    <property type="evidence" value="ECO:0007669"/>
    <property type="project" value="TreeGrafter"/>
</dbReference>
<dbReference type="STRING" id="6198.A0A074ZVH8"/>
<reference evidence="7 8" key="1">
    <citation type="submission" date="2013-11" db="EMBL/GenBank/DDBJ databases">
        <title>Opisthorchis viverrini - life in the bile duct.</title>
        <authorList>
            <person name="Young N.D."/>
            <person name="Nagarajan N."/>
            <person name="Lin S.J."/>
            <person name="Korhonen P.K."/>
            <person name="Jex A.R."/>
            <person name="Hall R.S."/>
            <person name="Safavi-Hemami H."/>
            <person name="Kaewkong W."/>
            <person name="Bertrand D."/>
            <person name="Gao S."/>
            <person name="Seet Q."/>
            <person name="Wongkham S."/>
            <person name="Teh B.T."/>
            <person name="Wongkham C."/>
            <person name="Intapan P.M."/>
            <person name="Maleewong W."/>
            <person name="Yang X."/>
            <person name="Hu M."/>
            <person name="Wang Z."/>
            <person name="Hofmann A."/>
            <person name="Sternberg P.W."/>
            <person name="Tan P."/>
            <person name="Wang J."/>
            <person name="Gasser R.B."/>
        </authorList>
    </citation>
    <scope>NUCLEOTIDE SEQUENCE [LARGE SCALE GENOMIC DNA]</scope>
</reference>
<evidence type="ECO:0000256" key="2">
    <source>
        <dbReference type="ARBA" id="ARBA00009678"/>
    </source>
</evidence>
<keyword evidence="8" id="KW-1185">Reference proteome</keyword>
<organism evidence="7 8">
    <name type="scientific">Opisthorchis viverrini</name>
    <name type="common">Southeast Asian liver fluke</name>
    <dbReference type="NCBI Taxonomy" id="6198"/>
    <lineage>
        <taxon>Eukaryota</taxon>
        <taxon>Metazoa</taxon>
        <taxon>Spiralia</taxon>
        <taxon>Lophotrochozoa</taxon>
        <taxon>Platyhelminthes</taxon>
        <taxon>Trematoda</taxon>
        <taxon>Digenea</taxon>
        <taxon>Opisthorchiida</taxon>
        <taxon>Opisthorchiata</taxon>
        <taxon>Opisthorchiidae</taxon>
        <taxon>Opisthorchis</taxon>
    </lineage>
</organism>
<keyword evidence="4" id="KW-0378">Hydrolase</keyword>
<dbReference type="GO" id="GO:0046856">
    <property type="term" value="P:phosphatidylinositol dephosphorylation"/>
    <property type="evidence" value="ECO:0007669"/>
    <property type="project" value="InterPro"/>
</dbReference>
<evidence type="ECO:0000256" key="1">
    <source>
        <dbReference type="ARBA" id="ARBA00008943"/>
    </source>
</evidence>
<evidence type="ECO:0000256" key="4">
    <source>
        <dbReference type="ARBA" id="ARBA00022801"/>
    </source>
</evidence>
<feature type="region of interest" description="Disordered" evidence="5">
    <location>
        <begin position="1289"/>
        <end position="1329"/>
    </location>
</feature>
<dbReference type="Gene3D" id="3.60.10.10">
    <property type="entry name" value="Endonuclease/exonuclease/phosphatase"/>
    <property type="match status" value="1"/>
</dbReference>
<feature type="region of interest" description="Disordered" evidence="5">
    <location>
        <begin position="1122"/>
        <end position="1159"/>
    </location>
</feature>
<dbReference type="Proteomes" id="UP000054324">
    <property type="component" value="Unassembled WGS sequence"/>
</dbReference>
<evidence type="ECO:0000256" key="5">
    <source>
        <dbReference type="SAM" id="MobiDB-lite"/>
    </source>
</evidence>
<dbReference type="CTD" id="20327214"/>
<dbReference type="OrthoDB" id="1925875at2759"/>
<comment type="similarity">
    <text evidence="2">In the central section; belongs to the inositol 1,4,5-trisphosphate 5-phosphatase family.</text>
</comment>
<sequence length="1493" mass="166534">MSLLKNCRVSVKRAPMDIDPDASSYTPGVILETRNQDGALLFEGGAIVHLCPYDFSVRRVQFTKLADAFACLGVLTLPASQASDSNGPVPLSYLVLVTGCTLVGKLPDHEVYRITNVQIISLRSPNSEDDGVSELYKSYFKKIRKLLSSGAFFFGRSVIDGKPYDITVNIQDRYRLGSVTAATENMYLRNDIGLDFLWNAGLMYPLLHWGINPMDWLVPIICGSFDLCVVFCGSEQARMGLISRVSSRRPGTRFHVRGVNDRGYVANFVETEEFVYMGNIVTSHVQIRGTVPLFWEQPGIQVGSHKIQFSRGLELSLNAFERHFMHISSHYGATAIVNLLGCKQGEALLSRAYQDLHKQSSFKNSVCHIIFDYHSEVQSRGQKSLDWLQKQLERFVDSWGYFHAVDDKVVHWQTGTLRINCVDCLDRTNAVQTIVGLHIVLPRMLQSLNVTTKNQQMLITRFVDSLRQLWQLNGDQVSRIYAGTGALSTGRSKLRDVQRSAARTIQHSLFDTAKQEAMHALLAQSNLLGWMKTVTEQYLPRRLHCLPPALLNNIMHRHNQFVQSQNLRVFVGTWNVNGGKHFRSVAHKHESVTDWLLDLAKSVKPDAVWGYRNPDYTDEQINKPIDVFAIGFEEIVDLTTSNIVAGSKPTANQRDWGLFLQRHLNRDVHERDSYILINSVQLVGICLFVFARARLATLFRDIASSSVKTGLGGAAGNKGGVAVRFQLGSTSLCFVCSHFAAGQSAVRERNEDFHDIVRRLRFPNGQGILSHDYVFWCGDFNYRINLSAPEVKRFVAQSSWLDLLRSDQLTLERQAGSVFRGFDEGMIRFAPTYKYDLFCDDYDTSEKARSPAWTDRVLWRRIRLRFPKLGEDGLLVTSPDSVEDYPWNPGRLLIYNRAELKTSDHRPVGAIFDIDIHVVSRDSRRKVVLDSISDYGPLNTAVQLRVLLTEAKSGQPVALDDSSLNPHRRPEFVELLKTVAGLRKGLVMSVQFAAADIALLVFSNPKQAQVAAEFLNGYTVPWPNPIGLKQVEGGYNVHLSARLTELGITDGQEESSIKQHSLDTLQRLVEIAEREDSASQEPSIAVDVFEALLAESDRLAEQEEIGTCVDMERQAAILNQSGDQDLNDDGALIMGDDRTGNTQPLPPPRRPPAPNITYPLGEANRKAIQENSDSRSYDDMRNMPQIASYSTTASPLHSAIKNSDIDQSNLFLSPSAEIQTVASCLDLLSVQDEGTPMTQSLFCRPASSTNLVSESSLQPAIMVAASSSCNRPPPLPPRPSRTVHDFEGVASSEKEKDEQIPLSKDQSLPVDDEDHLGIRQPSPTPVSDPNTPLINHSCMQFPEVPLIRATVDSGLHVAQWLRCGLTDRKVRGLNLTPASRQLLARLGQADSKSALVLPGSMTARHREGVTSKLFSLFSFDVTVNHANCSRHEETGPRRGISHPVPSPSTFTLFFKIRLSNKSWSYGSEASVLNTDVMLSMMMMLTAASESNRF</sequence>
<dbReference type="SMART" id="SM00128">
    <property type="entry name" value="IPPc"/>
    <property type="match status" value="1"/>
</dbReference>
<dbReference type="GO" id="GO:0098793">
    <property type="term" value="C:presynapse"/>
    <property type="evidence" value="ECO:0007669"/>
    <property type="project" value="GOC"/>
</dbReference>
<comment type="similarity">
    <text evidence="1">Belongs to the synaptojanin family.</text>
</comment>
<feature type="compositionally biased region" description="Pro residues" evidence="5">
    <location>
        <begin position="1144"/>
        <end position="1154"/>
    </location>
</feature>
<dbReference type="EMBL" id="KL596650">
    <property type="protein sequence ID" value="KER31131.1"/>
    <property type="molecule type" value="Genomic_DNA"/>
</dbReference>
<accession>A0A074ZVH8</accession>
<name>A0A074ZVH8_OPIVI</name>
<evidence type="ECO:0000256" key="3">
    <source>
        <dbReference type="ARBA" id="ARBA00013044"/>
    </source>
</evidence>
<protein>
    <recommendedName>
        <fullName evidence="3">phosphoinositide 5-phosphatase</fullName>
        <ecNumber evidence="3">3.1.3.36</ecNumber>
    </recommendedName>
</protein>
<dbReference type="PANTHER" id="PTHR11200">
    <property type="entry name" value="INOSITOL 5-PHOSPHATASE"/>
    <property type="match status" value="1"/>
</dbReference>
<dbReference type="GO" id="GO:0004439">
    <property type="term" value="F:phosphatidylinositol-4,5-bisphosphate 5-phosphatase activity"/>
    <property type="evidence" value="ECO:0007669"/>
    <property type="project" value="UniProtKB-EC"/>
</dbReference>
<feature type="non-terminal residue" evidence="7">
    <location>
        <position position="1493"/>
    </location>
</feature>
<dbReference type="RefSeq" id="XP_009165154.1">
    <property type="nucleotide sequence ID" value="XM_009166890.1"/>
</dbReference>
<dbReference type="EC" id="3.1.3.36" evidence="3"/>
<evidence type="ECO:0000313" key="8">
    <source>
        <dbReference type="Proteomes" id="UP000054324"/>
    </source>
</evidence>
<dbReference type="Pfam" id="PF02383">
    <property type="entry name" value="Syja_N"/>
    <property type="match status" value="1"/>
</dbReference>
<dbReference type="GeneID" id="20327214"/>
<evidence type="ECO:0000259" key="6">
    <source>
        <dbReference type="PROSITE" id="PS50275"/>
    </source>
</evidence>
<dbReference type="PANTHER" id="PTHR11200:SF257">
    <property type="entry name" value="PHOSPHOINOSITIDE 5-PHOSPHATASE"/>
    <property type="match status" value="1"/>
</dbReference>
<dbReference type="InterPro" id="IPR036691">
    <property type="entry name" value="Endo/exonu/phosph_ase_sf"/>
</dbReference>
<dbReference type="KEGG" id="ovi:T265_13046"/>